<gene>
    <name evidence="1" type="ORF">EVAR_58539_1</name>
</gene>
<dbReference type="Proteomes" id="UP000299102">
    <property type="component" value="Unassembled WGS sequence"/>
</dbReference>
<dbReference type="AlphaFoldDB" id="A0A4C1Z5Q0"/>
<organism evidence="1 2">
    <name type="scientific">Eumeta variegata</name>
    <name type="common">Bagworm moth</name>
    <name type="synonym">Eumeta japonica</name>
    <dbReference type="NCBI Taxonomy" id="151549"/>
    <lineage>
        <taxon>Eukaryota</taxon>
        <taxon>Metazoa</taxon>
        <taxon>Ecdysozoa</taxon>
        <taxon>Arthropoda</taxon>
        <taxon>Hexapoda</taxon>
        <taxon>Insecta</taxon>
        <taxon>Pterygota</taxon>
        <taxon>Neoptera</taxon>
        <taxon>Endopterygota</taxon>
        <taxon>Lepidoptera</taxon>
        <taxon>Glossata</taxon>
        <taxon>Ditrysia</taxon>
        <taxon>Tineoidea</taxon>
        <taxon>Psychidae</taxon>
        <taxon>Oiketicinae</taxon>
        <taxon>Eumeta</taxon>
    </lineage>
</organism>
<sequence length="103" mass="11749">MAVSKVLALGKKETYRVQYRDYSELVGECKKQGGKYEAAWICIGVKNRKLKLMNFLCAVVNYYNISHRACLTVHARECCSLNLLMLVKIEYDGEKLKENPIAA</sequence>
<reference evidence="1 2" key="1">
    <citation type="journal article" date="2019" name="Commun. Biol.">
        <title>The bagworm genome reveals a unique fibroin gene that provides high tensile strength.</title>
        <authorList>
            <person name="Kono N."/>
            <person name="Nakamura H."/>
            <person name="Ohtoshi R."/>
            <person name="Tomita M."/>
            <person name="Numata K."/>
            <person name="Arakawa K."/>
        </authorList>
    </citation>
    <scope>NUCLEOTIDE SEQUENCE [LARGE SCALE GENOMIC DNA]</scope>
</reference>
<keyword evidence="2" id="KW-1185">Reference proteome</keyword>
<evidence type="ECO:0000313" key="2">
    <source>
        <dbReference type="Proteomes" id="UP000299102"/>
    </source>
</evidence>
<name>A0A4C1Z5Q0_EUMVA</name>
<proteinExistence type="predicted"/>
<comment type="caution">
    <text evidence="1">The sequence shown here is derived from an EMBL/GenBank/DDBJ whole genome shotgun (WGS) entry which is preliminary data.</text>
</comment>
<dbReference type="EMBL" id="BGZK01001568">
    <property type="protein sequence ID" value="GBP82493.1"/>
    <property type="molecule type" value="Genomic_DNA"/>
</dbReference>
<protein>
    <submittedName>
        <fullName evidence="1">Uncharacterized protein</fullName>
    </submittedName>
</protein>
<evidence type="ECO:0000313" key="1">
    <source>
        <dbReference type="EMBL" id="GBP82493.1"/>
    </source>
</evidence>
<accession>A0A4C1Z5Q0</accession>